<dbReference type="EMBL" id="CP002582">
    <property type="protein sequence ID" value="ADZ81769.1"/>
    <property type="molecule type" value="Genomic_DNA"/>
</dbReference>
<dbReference type="STRING" id="642492.Clole_0007"/>
<dbReference type="Gene3D" id="3.90.70.10">
    <property type="entry name" value="Cysteine proteinases"/>
    <property type="match status" value="1"/>
</dbReference>
<keyword evidence="3" id="KW-1185">Reference proteome</keyword>
<dbReference type="PROSITE" id="PS50172">
    <property type="entry name" value="BRCT"/>
    <property type="match status" value="1"/>
</dbReference>
<dbReference type="KEGG" id="cle:Clole_0007"/>
<gene>
    <name evidence="2" type="ordered locus">Clole_0007</name>
</gene>
<evidence type="ECO:0000313" key="2">
    <source>
        <dbReference type="EMBL" id="ADZ81769.1"/>
    </source>
</evidence>
<evidence type="ECO:0000259" key="1">
    <source>
        <dbReference type="PROSITE" id="PS50172"/>
    </source>
</evidence>
<accession>F2JSI9</accession>
<dbReference type="InterPro" id="IPR039564">
    <property type="entry name" value="Peptidase_C39-like"/>
</dbReference>
<proteinExistence type="predicted"/>
<dbReference type="HOGENOM" id="CLU_818086_0_0_9"/>
<dbReference type="CDD" id="cd02549">
    <property type="entry name" value="Peptidase_C39A"/>
    <property type="match status" value="1"/>
</dbReference>
<protein>
    <recommendedName>
        <fullName evidence="1">BRCT domain-containing protein</fullName>
    </recommendedName>
</protein>
<feature type="domain" description="BRCT" evidence="1">
    <location>
        <begin position="25"/>
        <end position="90"/>
    </location>
</feature>
<dbReference type="InterPro" id="IPR001357">
    <property type="entry name" value="BRCT_dom"/>
</dbReference>
<dbReference type="Proteomes" id="UP000008467">
    <property type="component" value="Chromosome"/>
</dbReference>
<dbReference type="Pfam" id="PF13529">
    <property type="entry name" value="Peptidase_C39_2"/>
    <property type="match status" value="1"/>
</dbReference>
<organism evidence="2 3">
    <name type="scientific">Cellulosilyticum lentocellum (strain ATCC 49066 / DSM 5427 / NCIMB 11756 / RHM5)</name>
    <name type="common">Clostridium lentocellum</name>
    <dbReference type="NCBI Taxonomy" id="642492"/>
    <lineage>
        <taxon>Bacteria</taxon>
        <taxon>Bacillati</taxon>
        <taxon>Bacillota</taxon>
        <taxon>Clostridia</taxon>
        <taxon>Lachnospirales</taxon>
        <taxon>Cellulosilyticaceae</taxon>
        <taxon>Cellulosilyticum</taxon>
    </lineage>
</organism>
<sequence>MKKVILFILCTVVIITSVGGAYIYYVKHSGGALPTFINKPTSSKKYIIKKAGNIVAEADTEEEAVSKAEKIKRSIAINTLNNEWVYSSFKPFLIITDTAVHDFDNFKEAVNYAKDNNHEKIYFNSDSNLVWKNQNKEIEIEPLNVPLIRQYPELPRGCEVTSLAMLLQYMNIDIDKMTLAKNIKKDDTTYYKDNKGRIYYGNPYDGFVGDMYNIKNNGYGVYHGPITELAKEYVGDSAIDLTGVEFSDITYFLKQGYPIWVITNATYKPLNDTYFEIWHTPSGIVKTTNKLHAVIITGIDKENVYINDPFSTYPNKAVNKNDFKLAWEQMGHQAITIIK</sequence>
<name>F2JSI9_CELLD</name>
<dbReference type="eggNOG" id="COG4990">
    <property type="taxonomic scope" value="Bacteria"/>
</dbReference>
<evidence type="ECO:0000313" key="3">
    <source>
        <dbReference type="Proteomes" id="UP000008467"/>
    </source>
</evidence>
<dbReference type="AlphaFoldDB" id="F2JSI9"/>
<reference evidence="2 3" key="1">
    <citation type="journal article" date="2011" name="J. Bacteriol.">
        <title>Complete genome sequence of the cellulose-degrading bacterium Cellulosilyticum lentocellum.</title>
        <authorList>
            <consortium name="US DOE Joint Genome Institute"/>
            <person name="Miller D.A."/>
            <person name="Suen G."/>
            <person name="Bruce D."/>
            <person name="Copeland A."/>
            <person name="Cheng J.F."/>
            <person name="Detter C."/>
            <person name="Goodwin L.A."/>
            <person name="Han C.S."/>
            <person name="Hauser L.J."/>
            <person name="Land M.L."/>
            <person name="Lapidus A."/>
            <person name="Lucas S."/>
            <person name="Meincke L."/>
            <person name="Pitluck S."/>
            <person name="Tapia R."/>
            <person name="Teshima H."/>
            <person name="Woyke T."/>
            <person name="Fox B.G."/>
            <person name="Angert E.R."/>
            <person name="Currie C.R."/>
        </authorList>
    </citation>
    <scope>NUCLEOTIDE SEQUENCE [LARGE SCALE GENOMIC DNA]</scope>
    <source>
        <strain evidence="3">ATCC 49066 / DSM 5427 / NCIMB 11756 / RHM5</strain>
    </source>
</reference>
<dbReference type="PANTHER" id="PTHR37806">
    <property type="entry name" value="LMO0724 PROTEIN"/>
    <property type="match status" value="1"/>
</dbReference>
<dbReference type="PANTHER" id="PTHR37806:SF1">
    <property type="entry name" value="PEPTIDASE C39-LIKE DOMAIN-CONTAINING PROTEIN"/>
    <property type="match status" value="1"/>
</dbReference>
<dbReference type="RefSeq" id="WP_013655070.1">
    <property type="nucleotide sequence ID" value="NC_015275.1"/>
</dbReference>
<dbReference type="InterPro" id="IPR039563">
    <property type="entry name" value="Peptidase_C39_single_dom"/>
</dbReference>